<dbReference type="SMART" id="SM00209">
    <property type="entry name" value="TSP1"/>
    <property type="match status" value="5"/>
</dbReference>
<dbReference type="PROSITE" id="PS50026">
    <property type="entry name" value="EGF_3"/>
    <property type="match status" value="2"/>
</dbReference>
<dbReference type="CDD" id="cd00054">
    <property type="entry name" value="EGF_CA"/>
    <property type="match status" value="2"/>
</dbReference>
<proteinExistence type="predicted"/>
<dbReference type="InterPro" id="IPR035992">
    <property type="entry name" value="Ricin_B-like_lectins"/>
</dbReference>
<dbReference type="SMART" id="SM00409">
    <property type="entry name" value="IG"/>
    <property type="match status" value="1"/>
</dbReference>
<dbReference type="InterPro" id="IPR036179">
    <property type="entry name" value="Ig-like_dom_sf"/>
</dbReference>
<evidence type="ECO:0000256" key="4">
    <source>
        <dbReference type="ARBA" id="ARBA00022536"/>
    </source>
</evidence>
<dbReference type="CDD" id="cd23385">
    <property type="entry name" value="beta-trefoil_Ricin_MRC-like"/>
    <property type="match status" value="1"/>
</dbReference>
<dbReference type="InterPro" id="IPR006585">
    <property type="entry name" value="FTP1"/>
</dbReference>
<dbReference type="CDD" id="cd00033">
    <property type="entry name" value="CCP"/>
    <property type="match status" value="2"/>
</dbReference>
<keyword evidence="4 16" id="KW-0245">EGF-like domain</keyword>
<dbReference type="Pfam" id="PF07699">
    <property type="entry name" value="Ephrin_rec_like"/>
    <property type="match status" value="2"/>
</dbReference>
<dbReference type="InterPro" id="IPR000742">
    <property type="entry name" value="EGF"/>
</dbReference>
<evidence type="ECO:0000256" key="5">
    <source>
        <dbReference type="ARBA" id="ARBA00022692"/>
    </source>
</evidence>
<dbReference type="InterPro" id="IPR009030">
    <property type="entry name" value="Growth_fac_rcpt_cys_sf"/>
</dbReference>
<dbReference type="InterPro" id="IPR036383">
    <property type="entry name" value="TSP1_rpt_sf"/>
</dbReference>
<keyword evidence="12" id="KW-1133">Transmembrane helix</keyword>
<dbReference type="GO" id="GO:0016020">
    <property type="term" value="C:membrane"/>
    <property type="evidence" value="ECO:0007669"/>
    <property type="project" value="UniProtKB-SubCell"/>
</dbReference>
<dbReference type="InterPro" id="IPR049883">
    <property type="entry name" value="NOTCH1_EGF-like"/>
</dbReference>
<dbReference type="SMART" id="SM00408">
    <property type="entry name" value="IGc2"/>
    <property type="match status" value="1"/>
</dbReference>
<comment type="caution">
    <text evidence="22">The sequence shown here is derived from an EMBL/GenBank/DDBJ whole genome shotgun (WGS) entry which is preliminary data.</text>
</comment>
<dbReference type="PROSITE" id="PS50923">
    <property type="entry name" value="SUSHI"/>
    <property type="match status" value="2"/>
</dbReference>
<evidence type="ECO:0000256" key="14">
    <source>
        <dbReference type="ARBA" id="ARBA00023157"/>
    </source>
</evidence>
<keyword evidence="14 17" id="KW-1015">Disulfide bond</keyword>
<dbReference type="PROSITE" id="PS00010">
    <property type="entry name" value="ASX_HYDROXYL"/>
    <property type="match status" value="2"/>
</dbReference>
<dbReference type="InterPro" id="IPR013783">
    <property type="entry name" value="Ig-like_fold"/>
</dbReference>
<dbReference type="Gene3D" id="2.10.25.10">
    <property type="entry name" value="Laminin"/>
    <property type="match status" value="4"/>
</dbReference>
<evidence type="ECO:0000256" key="12">
    <source>
        <dbReference type="ARBA" id="ARBA00022989"/>
    </source>
</evidence>
<evidence type="ECO:0000256" key="7">
    <source>
        <dbReference type="ARBA" id="ARBA00022729"/>
    </source>
</evidence>
<dbReference type="InterPro" id="IPR000884">
    <property type="entry name" value="TSP1_rpt"/>
</dbReference>
<dbReference type="InterPro" id="IPR011641">
    <property type="entry name" value="Tyr-kin_ephrin_A/B_rcpt-like"/>
</dbReference>
<keyword evidence="17" id="KW-0768">Sushi</keyword>
<keyword evidence="15" id="KW-0325">Glycoprotein</keyword>
<dbReference type="InterPro" id="IPR000436">
    <property type="entry name" value="Sushi_SCR_CCP_dom"/>
</dbReference>
<feature type="domain" description="Ig-like" evidence="20">
    <location>
        <begin position="2348"/>
        <end position="2443"/>
    </location>
</feature>
<dbReference type="InterPro" id="IPR003410">
    <property type="entry name" value="HYR_dom"/>
</dbReference>
<dbReference type="InterPro" id="IPR052065">
    <property type="entry name" value="Compl_asym_regulator"/>
</dbReference>
<keyword evidence="9" id="KW-0221">Differentiation</keyword>
<dbReference type="Pfam" id="PF02494">
    <property type="entry name" value="HYR"/>
    <property type="match status" value="1"/>
</dbReference>
<dbReference type="SUPFAM" id="SSF48726">
    <property type="entry name" value="Immunoglobulin"/>
    <property type="match status" value="1"/>
</dbReference>
<dbReference type="FunFam" id="2.10.25.10:FF:000119">
    <property type="entry name" value="vitamin K-dependent protein S"/>
    <property type="match status" value="1"/>
</dbReference>
<dbReference type="Gene3D" id="2.80.10.50">
    <property type="match status" value="2"/>
</dbReference>
<dbReference type="Pfam" id="PF00084">
    <property type="entry name" value="Sushi"/>
    <property type="match status" value="2"/>
</dbReference>
<keyword evidence="3" id="KW-0964">Secreted</keyword>
<dbReference type="SUPFAM" id="SSF57535">
    <property type="entry name" value="Complement control module/SCR domain"/>
    <property type="match status" value="2"/>
</dbReference>
<dbReference type="SUPFAM" id="SSF57196">
    <property type="entry name" value="EGF/Laminin"/>
    <property type="match status" value="1"/>
</dbReference>
<dbReference type="EMBL" id="LSMT01000178">
    <property type="protein sequence ID" value="PFX24379.1"/>
    <property type="molecule type" value="Genomic_DNA"/>
</dbReference>
<dbReference type="PANTHER" id="PTHR22906">
    <property type="entry name" value="PROPERDIN"/>
    <property type="match status" value="1"/>
</dbReference>
<dbReference type="Proteomes" id="UP000225706">
    <property type="component" value="Unassembled WGS sequence"/>
</dbReference>
<keyword evidence="10" id="KW-0106">Calcium</keyword>
<dbReference type="Pfam" id="PF07645">
    <property type="entry name" value="EGF_CA"/>
    <property type="match status" value="1"/>
</dbReference>
<dbReference type="InterPro" id="IPR001881">
    <property type="entry name" value="EGF-like_Ca-bd_dom"/>
</dbReference>
<sequence>MCSGQTLVYATSRQLVMFNDQATHKIAFWSSASGATNGGWSSWSRWSGCAAGICAGNQRIRTRTCTNPLPSDDGLYCEQGDSSQQEDCQIDGGFTEWSQWSICENPCGGSVVNRTRACTNPTPTPDGTPCSGSTVETKMECVGPCPTGPLDGNWGFWSPWTRCPQTCGISGGSLISRTRLCNNPPPMNGGQQCAGDASESVRSCFAPCPVDGGFGLWSAWTTCSKTCGTGTKSRNRLCNNPVPASGGENCTGDFSQARSCQLTSCRGAVNGGWSAYSPWSTCTESTNCLQGTKKRTRTCTNPPPANGGDSCAGLAEEEKICPTQADGCTPFTPPRPDKTPADPNSWIALECGAAEKFSATGSYKQNIPAAVYSNFNFMRTELESGYFAVEMVADDQDDYGRKQLKKVCFEIMDSLTINIVINNNKGTYYERIDALPEWTKPELTETIPAFTIWIDESQQLRKYEFQCAKSDEYVPLPGFIMTDVRFSYYTEGNSQTFKAKGKYTLQTGNVFDTEVKKDVLTGAVHATGNAESATFIDMMASFGLDINIIPDFLVTALKKIGLWDFSLAPAQLTRKLVRNGVFRFTSSLDLGGVPVHIEILAGIRFGRPTFAVGFSFDRYSYGKLAEKLSGIGVDFLDKLGLEFEVGVSFHPPEPFQQLLVDSETKYSKEPLHSFVTSSVPREYDFQEQVVGGKLGMRGIWRRAFFIPFLGIGNIFLGLTYKVGAPIPITGVQFGMRVEFGYDCLIPADFNNDGHCFGGGGYFGVGSPQFFYADFNALTLGKIIRLLGFTFALPPPIAQTGFPEGASGSYAEEAFDLRIANGPFIPEGLAIKGRVNTFGWSVYANIKLSESAIFIDFKPDPITILDIVTIVRSPTDRENGPWWYLDARKSPPFIEAYIEGYTNILGISTYCRLNLTITRIEMLVQGNFLELIKAELFMTASYSLTSLGTQFYIKINVDLHGINNALDAAARAVRGAFDAAQKALADARAKVVREKENCRRKLTLECDNCKRLKCDKARKDCKGFLNAAGKWIGGVVDKAGKWIRGAFKEVGKKLAPVGKAIKKFFKGWKRRREILDKRNENFELHLRRRRFISKIICEGVVGGGCNAVSSLCEGSCKVVNHIGQGLCNVLDLAIGALTITERATAWVGRAVDFVLTQLFRVYSIKFEFSLEAYARDRDRNNVIFNAAIDLLIFGKRYYLATAFNLRDPVGSLRSGSDKATEWYKSNMNNEQATAPKSNFYDSPNPYADFEMSETFLIENQQAATDSRTGACLYVDSKSEADIKVTGCNETDDRQNWAYTLKGQIENYWSKLCIDSNGATAGTKLRQTTCNPVHDNQNFQCDLTVRTLMRRRSDKCWTLGTSTINGPGPLVHRGSLKCIHVQNGGFNAVPDGTRLVIYAGCYISSGSSANRLEFALEDGYFKHIRSGKCAKPIGAVTEGVTLGMYSSCDGHKFSFTAGGSLQHIASRKCVNPRSGKTIPGNGDELVLNSNCENNDFSQNKEHLLYTFLPRTPYVTLQTCTSIEEARLDQRFEIMDESVASICSKFARNLAYHKTTEQSSTAHGGFSSRAVDENYSAFYNDKSCTHTRKEQDPWWRVDLGREYIVTDVLIVNRHGSYQRLKNFDVKVGISKNNKENPTCHDRVRYVDQAQALRVQCDPPIPGRYVSVQMYQFEYLTLCEVAVYSRVGSLADLCQLNNGGCDQVCYNLCNLRVKCGCLPGYTLAYDGTTCMDRNECNLNNGGCDKANGRCVNSPGSFHCECNAGYNLQENSQFVCEDLNECGMNNAGCEQICSNSDGSFNCDCRAGFRLKSDQMGCEDINECNTDKGGCNHNCHNYEGGYYCTCRAGYHLKDDDKTCEEIYCPALEVPLKGEITPAICTDGRANIAPNTACGYSCVTGYHLVGDSSLVCQIDGLWQGTVPRCEPVMCPKLTVPANGAVVPSSCSERDSQYGVDCFFNCDAGYVLKGPRFMTCQTDNSWSDMASIACEKVLTGPWIKCPMDRVEELQPDQSAVALGYKWQKPQTNMDSPTVSPSNYDENYLFPVGKHRVMWTVTASGREISCTFFITVVDVTPPSVKDCPASFTEQTDTLYKEVTWKEPTFTDNVGVVVVLSNREPNFDMRPFSTISILYVATDAAGNEANCRFNVTVEGTKCRTIDPPRNGVLEEIPGAFIKLRCDPGFLLNPTPPGSPGLLEHPSYDCRGNRWISQHDGESELTKHVDCAAYTEPDGQACKEGSTLMGDMCVDCPPGTYGDSGKCKECTAGFFQDTPGMTECMPCPKNFSSTVIRSTSGADCKPICRPGEYSINGGVDPCLDCPVGTYQDNYQRTKCHACPAGSTTLNKKSSSADDCYCALSITMTMPTESQVLRVQQTVRLACFIEGHPIPKIKWTKVGGSMPSRRVTIENVYDSDAKLNGVVYNIDNAEVSDSGTYECSVENKFMGIAKRVRIDVLQVAE</sequence>
<dbReference type="CDD" id="cd23417">
    <property type="entry name" value="beta-trefoil_Ricin_MytiLec-like"/>
    <property type="match status" value="1"/>
</dbReference>
<dbReference type="PROSITE" id="PS50825">
    <property type="entry name" value="HYR"/>
    <property type="match status" value="1"/>
</dbReference>
<comment type="subcellular location">
    <subcellularLocation>
        <location evidence="1">Membrane</location>
        <topology evidence="1">Single-pass membrane protein</topology>
    </subcellularLocation>
    <subcellularLocation>
        <location evidence="2">Secreted</location>
    </subcellularLocation>
</comment>
<dbReference type="InterPro" id="IPR018097">
    <property type="entry name" value="EGF_Ca-bd_CS"/>
</dbReference>
<organism evidence="22 23">
    <name type="scientific">Stylophora pistillata</name>
    <name type="common">Smooth cauliflower coral</name>
    <dbReference type="NCBI Taxonomy" id="50429"/>
    <lineage>
        <taxon>Eukaryota</taxon>
        <taxon>Metazoa</taxon>
        <taxon>Cnidaria</taxon>
        <taxon>Anthozoa</taxon>
        <taxon>Hexacorallia</taxon>
        <taxon>Scleractinia</taxon>
        <taxon>Astrocoeniina</taxon>
        <taxon>Pocilloporidae</taxon>
        <taxon>Stylophora</taxon>
    </lineage>
</organism>
<evidence type="ECO:0000256" key="9">
    <source>
        <dbReference type="ARBA" id="ARBA00022782"/>
    </source>
</evidence>
<reference evidence="23" key="1">
    <citation type="journal article" date="2017" name="bioRxiv">
        <title>Comparative analysis of the genomes of Stylophora pistillata and Acropora digitifera provides evidence for extensive differences between species of corals.</title>
        <authorList>
            <person name="Voolstra C.R."/>
            <person name="Li Y."/>
            <person name="Liew Y.J."/>
            <person name="Baumgarten S."/>
            <person name="Zoccola D."/>
            <person name="Flot J.-F."/>
            <person name="Tambutte S."/>
            <person name="Allemand D."/>
            <person name="Aranda M."/>
        </authorList>
    </citation>
    <scope>NUCLEOTIDE SEQUENCE [LARGE SCALE GENOMIC DNA]</scope>
</reference>
<evidence type="ECO:0000256" key="8">
    <source>
        <dbReference type="ARBA" id="ARBA00022737"/>
    </source>
</evidence>
<name>A0A2B4S5R1_STYPI</name>
<dbReference type="PROSITE" id="PS50092">
    <property type="entry name" value="TSP1"/>
    <property type="match status" value="5"/>
</dbReference>
<dbReference type="PANTHER" id="PTHR22906:SF43">
    <property type="entry name" value="PROPERDIN"/>
    <property type="match status" value="1"/>
</dbReference>
<dbReference type="Pfam" id="PF13927">
    <property type="entry name" value="Ig_3"/>
    <property type="match status" value="1"/>
</dbReference>
<dbReference type="Pfam" id="PF00090">
    <property type="entry name" value="TSP_1"/>
    <property type="match status" value="5"/>
</dbReference>
<feature type="domain" description="Sushi" evidence="21">
    <location>
        <begin position="1856"/>
        <end position="1920"/>
    </location>
</feature>
<gene>
    <name evidence="22" type="primary">HMCN1</name>
    <name evidence="22" type="ORF">AWC38_SpisGene11031</name>
</gene>
<dbReference type="GO" id="GO:0030154">
    <property type="term" value="P:cell differentiation"/>
    <property type="evidence" value="ECO:0007669"/>
    <property type="project" value="UniProtKB-KW"/>
</dbReference>
<dbReference type="Pfam" id="PF12662">
    <property type="entry name" value="cEGF"/>
    <property type="match status" value="1"/>
</dbReference>
<dbReference type="Gene3D" id="2.60.40.10">
    <property type="entry name" value="Immunoglobulins"/>
    <property type="match status" value="1"/>
</dbReference>
<comment type="caution">
    <text evidence="16">Lacks conserved residue(s) required for the propagation of feature annotation.</text>
</comment>
<evidence type="ECO:0000256" key="11">
    <source>
        <dbReference type="ARBA" id="ARBA00022902"/>
    </source>
</evidence>
<dbReference type="FunFam" id="2.20.100.10:FF:000001">
    <property type="entry name" value="semaphorin-5A isoform X1"/>
    <property type="match status" value="2"/>
</dbReference>
<dbReference type="SMART" id="SM00607">
    <property type="entry name" value="FTP"/>
    <property type="match status" value="1"/>
</dbReference>
<protein>
    <submittedName>
        <fullName evidence="22">Hemicentin-1</fullName>
    </submittedName>
</protein>
<keyword evidence="7" id="KW-0732">Signal</keyword>
<dbReference type="Gene3D" id="2.20.100.10">
    <property type="entry name" value="Thrombospondin type-1 (TSP1) repeat"/>
    <property type="match status" value="5"/>
</dbReference>
<dbReference type="SUPFAM" id="SSF82895">
    <property type="entry name" value="TSP-1 type 1 repeat"/>
    <property type="match status" value="5"/>
</dbReference>
<dbReference type="SMART" id="SM00032">
    <property type="entry name" value="CCP"/>
    <property type="match status" value="2"/>
</dbReference>
<evidence type="ECO:0000313" key="22">
    <source>
        <dbReference type="EMBL" id="PFX24379.1"/>
    </source>
</evidence>
<evidence type="ECO:0000256" key="10">
    <source>
        <dbReference type="ARBA" id="ARBA00022837"/>
    </source>
</evidence>
<feature type="domain" description="EGF-like" evidence="18">
    <location>
        <begin position="1814"/>
        <end position="1854"/>
    </location>
</feature>
<feature type="disulfide bond" evidence="17">
    <location>
        <begin position="1891"/>
        <end position="1918"/>
    </location>
</feature>
<evidence type="ECO:0000256" key="2">
    <source>
        <dbReference type="ARBA" id="ARBA00004613"/>
    </source>
</evidence>
<evidence type="ECO:0000256" key="15">
    <source>
        <dbReference type="ARBA" id="ARBA00023180"/>
    </source>
</evidence>
<dbReference type="FunFam" id="2.20.100.10:FF:000007">
    <property type="entry name" value="Thrombospondin 1"/>
    <property type="match status" value="1"/>
</dbReference>
<dbReference type="SMART" id="SM00179">
    <property type="entry name" value="EGF_CA"/>
    <property type="match status" value="3"/>
</dbReference>
<dbReference type="Gene3D" id="2.60.120.260">
    <property type="entry name" value="Galactose-binding domain-like"/>
    <property type="match status" value="1"/>
</dbReference>
<dbReference type="InterPro" id="IPR000772">
    <property type="entry name" value="Ricin_B_lectin"/>
</dbReference>
<dbReference type="GO" id="GO:0005509">
    <property type="term" value="F:calcium ion binding"/>
    <property type="evidence" value="ECO:0007669"/>
    <property type="project" value="InterPro"/>
</dbReference>
<keyword evidence="23" id="KW-1185">Reference proteome</keyword>
<dbReference type="SUPFAM" id="SSF50370">
    <property type="entry name" value="Ricin B-like lectins"/>
    <property type="match status" value="2"/>
</dbReference>
<dbReference type="InterPro" id="IPR003599">
    <property type="entry name" value="Ig_sub"/>
</dbReference>
<dbReference type="SUPFAM" id="SSF57184">
    <property type="entry name" value="Growth factor receptor domain"/>
    <property type="match status" value="2"/>
</dbReference>
<dbReference type="InterPro" id="IPR035976">
    <property type="entry name" value="Sushi/SCR/CCP_sf"/>
</dbReference>
<dbReference type="InterPro" id="IPR003598">
    <property type="entry name" value="Ig_sub2"/>
</dbReference>
<dbReference type="PROSITE" id="PS01187">
    <property type="entry name" value="EGF_CA"/>
    <property type="match status" value="1"/>
</dbReference>
<keyword evidence="8" id="KW-0677">Repeat</keyword>
<evidence type="ECO:0000259" key="21">
    <source>
        <dbReference type="PROSITE" id="PS50923"/>
    </source>
</evidence>
<evidence type="ECO:0000259" key="18">
    <source>
        <dbReference type="PROSITE" id="PS50026"/>
    </source>
</evidence>
<dbReference type="Gene3D" id="2.10.70.10">
    <property type="entry name" value="Complement Module, domain 1"/>
    <property type="match status" value="2"/>
</dbReference>
<evidence type="ECO:0000259" key="19">
    <source>
        <dbReference type="PROSITE" id="PS50825"/>
    </source>
</evidence>
<dbReference type="SMART" id="SM00181">
    <property type="entry name" value="EGF"/>
    <property type="match status" value="5"/>
</dbReference>
<dbReference type="FunFam" id="2.20.100.10:FF:000021">
    <property type="entry name" value="semaphorin-5B isoform X1"/>
    <property type="match status" value="1"/>
</dbReference>
<dbReference type="OrthoDB" id="547680at2759"/>
<dbReference type="InterPro" id="IPR000152">
    <property type="entry name" value="EGF-type_Asp/Asn_hydroxyl_site"/>
</dbReference>
<dbReference type="InterPro" id="IPR026823">
    <property type="entry name" value="cEGF"/>
</dbReference>
<dbReference type="PROSITE" id="PS50231">
    <property type="entry name" value="RICIN_B_LECTIN"/>
    <property type="match status" value="1"/>
</dbReference>
<feature type="domain" description="EGF-like" evidence="18">
    <location>
        <begin position="1728"/>
        <end position="1768"/>
    </location>
</feature>
<evidence type="ECO:0000313" key="23">
    <source>
        <dbReference type="Proteomes" id="UP000225706"/>
    </source>
</evidence>
<evidence type="ECO:0000256" key="3">
    <source>
        <dbReference type="ARBA" id="ARBA00022525"/>
    </source>
</evidence>
<evidence type="ECO:0000256" key="17">
    <source>
        <dbReference type="PROSITE-ProRule" id="PRU00302"/>
    </source>
</evidence>
<evidence type="ECO:0000256" key="13">
    <source>
        <dbReference type="ARBA" id="ARBA00023136"/>
    </source>
</evidence>
<dbReference type="Pfam" id="PF00652">
    <property type="entry name" value="Ricin_B_lectin"/>
    <property type="match status" value="1"/>
</dbReference>
<dbReference type="InterPro" id="IPR008979">
    <property type="entry name" value="Galactose-bd-like_sf"/>
</dbReference>
<dbReference type="PROSITE" id="PS50835">
    <property type="entry name" value="IG_LIKE"/>
    <property type="match status" value="1"/>
</dbReference>
<dbReference type="SUPFAM" id="SSF49785">
    <property type="entry name" value="Galactose-binding domain-like"/>
    <property type="match status" value="1"/>
</dbReference>
<dbReference type="GO" id="GO:0007399">
    <property type="term" value="P:nervous system development"/>
    <property type="evidence" value="ECO:0007669"/>
    <property type="project" value="UniProtKB-KW"/>
</dbReference>
<dbReference type="SMART" id="SM01411">
    <property type="entry name" value="Ephrin_rec_like"/>
    <property type="match status" value="2"/>
</dbReference>
<dbReference type="InterPro" id="IPR007110">
    <property type="entry name" value="Ig-like_dom"/>
</dbReference>
<keyword evidence="5" id="KW-0812">Transmembrane</keyword>
<dbReference type="Gene3D" id="2.10.50.10">
    <property type="entry name" value="Tumor Necrosis Factor Receptor, subunit A, domain 2"/>
    <property type="match status" value="2"/>
</dbReference>
<feature type="domain" description="HYR" evidence="19">
    <location>
        <begin position="2064"/>
        <end position="2145"/>
    </location>
</feature>
<accession>A0A2B4S5R1</accession>
<dbReference type="SMART" id="SM00458">
    <property type="entry name" value="RICIN"/>
    <property type="match status" value="1"/>
</dbReference>
<dbReference type="Pfam" id="PF22633">
    <property type="entry name" value="F5_F8_type_C_2"/>
    <property type="match status" value="1"/>
</dbReference>
<feature type="domain" description="Sushi" evidence="21">
    <location>
        <begin position="1921"/>
        <end position="1984"/>
    </location>
</feature>
<dbReference type="PROSITE" id="PS01186">
    <property type="entry name" value="EGF_2"/>
    <property type="match status" value="1"/>
</dbReference>
<evidence type="ECO:0000256" key="1">
    <source>
        <dbReference type="ARBA" id="ARBA00004167"/>
    </source>
</evidence>
<keyword evidence="11" id="KW-0524">Neurogenesis</keyword>
<keyword evidence="6" id="KW-0479">Metal-binding</keyword>
<evidence type="ECO:0000256" key="16">
    <source>
        <dbReference type="PROSITE-ProRule" id="PRU00076"/>
    </source>
</evidence>
<evidence type="ECO:0000259" key="20">
    <source>
        <dbReference type="PROSITE" id="PS50835"/>
    </source>
</evidence>
<keyword evidence="13" id="KW-0472">Membrane</keyword>
<evidence type="ECO:0000256" key="6">
    <source>
        <dbReference type="ARBA" id="ARBA00022723"/>
    </source>
</evidence>